<comment type="caution">
    <text evidence="2">The sequence shown here is derived from an EMBL/GenBank/DDBJ whole genome shotgun (WGS) entry which is preliminary data.</text>
</comment>
<protein>
    <submittedName>
        <fullName evidence="2">Uncharacterized protein</fullName>
    </submittedName>
</protein>
<dbReference type="RefSeq" id="WP_336406025.1">
    <property type="nucleotide sequence ID" value="NZ_JBAPLU010000029.1"/>
</dbReference>
<reference evidence="2 3" key="1">
    <citation type="submission" date="2024-03" db="EMBL/GenBank/DDBJ databases">
        <title>Draft genome sequence of Klenkia sp. LSe6-5.</title>
        <authorList>
            <person name="Duangmal K."/>
            <person name="Chantavorakit T."/>
        </authorList>
    </citation>
    <scope>NUCLEOTIDE SEQUENCE [LARGE SCALE GENOMIC DNA]</scope>
    <source>
        <strain evidence="2 3">LSe6-5</strain>
    </source>
</reference>
<evidence type="ECO:0000256" key="1">
    <source>
        <dbReference type="SAM" id="MobiDB-lite"/>
    </source>
</evidence>
<feature type="compositionally biased region" description="Basic and acidic residues" evidence="1">
    <location>
        <begin position="76"/>
        <end position="99"/>
    </location>
</feature>
<gene>
    <name evidence="2" type="ORF">TEK04_19485</name>
</gene>
<evidence type="ECO:0000313" key="3">
    <source>
        <dbReference type="Proteomes" id="UP001361570"/>
    </source>
</evidence>
<feature type="region of interest" description="Disordered" evidence="1">
    <location>
        <begin position="69"/>
        <end position="99"/>
    </location>
</feature>
<proteinExistence type="predicted"/>
<evidence type="ECO:0000313" key="2">
    <source>
        <dbReference type="EMBL" id="MEI4273909.1"/>
    </source>
</evidence>
<accession>A0ABU8DYK1</accession>
<dbReference type="EMBL" id="JBAPLU010000029">
    <property type="protein sequence ID" value="MEI4273909.1"/>
    <property type="molecule type" value="Genomic_DNA"/>
</dbReference>
<sequence length="99" mass="10736">MLTISEHQQIARDLLVAVHHADEPGIETALRRLFGPGTDERDGYVIASGLIGGIAGIIRPRGGAHPPVRLSNEARSWPDWRTADPSKAIEHDRSGEAPQ</sequence>
<dbReference type="Proteomes" id="UP001361570">
    <property type="component" value="Unassembled WGS sequence"/>
</dbReference>
<organism evidence="2 3">
    <name type="scientific">Klenkia sesuvii</name>
    <dbReference type="NCBI Taxonomy" id="3103137"/>
    <lineage>
        <taxon>Bacteria</taxon>
        <taxon>Bacillati</taxon>
        <taxon>Actinomycetota</taxon>
        <taxon>Actinomycetes</taxon>
        <taxon>Geodermatophilales</taxon>
        <taxon>Geodermatophilaceae</taxon>
        <taxon>Klenkia</taxon>
    </lineage>
</organism>
<name>A0ABU8DYK1_9ACTN</name>
<keyword evidence="3" id="KW-1185">Reference proteome</keyword>